<dbReference type="EMBL" id="RRYP01019932">
    <property type="protein sequence ID" value="TNV73092.1"/>
    <property type="molecule type" value="Genomic_DNA"/>
</dbReference>
<protein>
    <submittedName>
        <fullName evidence="1">Uncharacterized protein</fullName>
    </submittedName>
</protein>
<keyword evidence="2" id="KW-1185">Reference proteome</keyword>
<evidence type="ECO:0000313" key="1">
    <source>
        <dbReference type="EMBL" id="TNV73092.1"/>
    </source>
</evidence>
<accession>A0A8J8NDR8</accession>
<reference evidence="1" key="1">
    <citation type="submission" date="2019-06" db="EMBL/GenBank/DDBJ databases">
        <authorList>
            <person name="Zheng W."/>
        </authorList>
    </citation>
    <scope>NUCLEOTIDE SEQUENCE</scope>
    <source>
        <strain evidence="1">QDHG01</strain>
    </source>
</reference>
<gene>
    <name evidence="1" type="ORF">FGO68_gene1382</name>
</gene>
<dbReference type="AlphaFoldDB" id="A0A8J8NDR8"/>
<comment type="caution">
    <text evidence="1">The sequence shown here is derived from an EMBL/GenBank/DDBJ whole genome shotgun (WGS) entry which is preliminary data.</text>
</comment>
<sequence>MLKGVDLPHDIEILINYDIPDQFITYLNRLGFLAHKLTPNFVNRQSSIVTLGEIKERVLEREKIKVPEFMRDLKGTKETYKEEINKYFKELIQSI</sequence>
<name>A0A8J8NDR8_HALGN</name>
<dbReference type="Proteomes" id="UP000785679">
    <property type="component" value="Unassembled WGS sequence"/>
</dbReference>
<evidence type="ECO:0000313" key="2">
    <source>
        <dbReference type="Proteomes" id="UP000785679"/>
    </source>
</evidence>
<proteinExistence type="predicted"/>
<organism evidence="1 2">
    <name type="scientific">Halteria grandinella</name>
    <dbReference type="NCBI Taxonomy" id="5974"/>
    <lineage>
        <taxon>Eukaryota</taxon>
        <taxon>Sar</taxon>
        <taxon>Alveolata</taxon>
        <taxon>Ciliophora</taxon>
        <taxon>Intramacronucleata</taxon>
        <taxon>Spirotrichea</taxon>
        <taxon>Stichotrichia</taxon>
        <taxon>Sporadotrichida</taxon>
        <taxon>Halteriidae</taxon>
        <taxon>Halteria</taxon>
    </lineage>
</organism>